<protein>
    <submittedName>
        <fullName evidence="1">Uncharacterized protein</fullName>
    </submittedName>
</protein>
<gene>
    <name evidence="1" type="ORF">GCM10010910_03200</name>
</gene>
<evidence type="ECO:0000313" key="1">
    <source>
        <dbReference type="EMBL" id="GGO59670.1"/>
    </source>
</evidence>
<name>A0ABQ2MWK2_9MICO</name>
<accession>A0ABQ2MWK2</accession>
<sequence>MTDAFAAESAPRVNPLGYPGVWPTSSVLITHDELRAVDSLEGVNLSARAPVLAIGSNAAPSQLRHKFAAVGLPFEIVSMSARVSGYVSGFCGFAAPFGYVPATLVASPGAQSTMALQLLTDAQLTEIDATEAPWYKRVWIETEILLDTGDVLGGAYAYVARGGYLADAAGPWLMHAPEDELVVGGTHVPDQRSLLERLVADPLLAEALGAHPEAVAARGADPATSARAMRRAGVVCEVNPLYELPDEVGATPRRAVVRANASVLEDVVVDPVE</sequence>
<dbReference type="EMBL" id="BMMQ01000001">
    <property type="protein sequence ID" value="GGO59670.1"/>
    <property type="molecule type" value="Genomic_DNA"/>
</dbReference>
<evidence type="ECO:0000313" key="2">
    <source>
        <dbReference type="Proteomes" id="UP000638043"/>
    </source>
</evidence>
<comment type="caution">
    <text evidence="1">The sequence shown here is derived from an EMBL/GenBank/DDBJ whole genome shotgun (WGS) entry which is preliminary data.</text>
</comment>
<organism evidence="1 2">
    <name type="scientific">Microbacterium nanhaiense</name>
    <dbReference type="NCBI Taxonomy" id="1301026"/>
    <lineage>
        <taxon>Bacteria</taxon>
        <taxon>Bacillati</taxon>
        <taxon>Actinomycetota</taxon>
        <taxon>Actinomycetes</taxon>
        <taxon>Micrococcales</taxon>
        <taxon>Microbacteriaceae</taxon>
        <taxon>Microbacterium</taxon>
    </lineage>
</organism>
<keyword evidence="2" id="KW-1185">Reference proteome</keyword>
<dbReference type="Proteomes" id="UP000638043">
    <property type="component" value="Unassembled WGS sequence"/>
</dbReference>
<proteinExistence type="predicted"/>
<reference evidence="2" key="1">
    <citation type="journal article" date="2019" name="Int. J. Syst. Evol. Microbiol.">
        <title>The Global Catalogue of Microorganisms (GCM) 10K type strain sequencing project: providing services to taxonomists for standard genome sequencing and annotation.</title>
        <authorList>
            <consortium name="The Broad Institute Genomics Platform"/>
            <consortium name="The Broad Institute Genome Sequencing Center for Infectious Disease"/>
            <person name="Wu L."/>
            <person name="Ma J."/>
        </authorList>
    </citation>
    <scope>NUCLEOTIDE SEQUENCE [LARGE SCALE GENOMIC DNA]</scope>
    <source>
        <strain evidence="2">CGMCC 4.7181</strain>
    </source>
</reference>
<dbReference type="RefSeq" id="WP_188699652.1">
    <property type="nucleotide sequence ID" value="NZ_BMMQ01000001.1"/>
</dbReference>